<dbReference type="EMBL" id="MU167220">
    <property type="protein sequence ID" value="KAG0150299.1"/>
    <property type="molecule type" value="Genomic_DNA"/>
</dbReference>
<gene>
    <name evidence="1" type="ORF">CROQUDRAFT_28327</name>
</gene>
<protein>
    <submittedName>
        <fullName evidence="1">Uncharacterized protein</fullName>
    </submittedName>
</protein>
<proteinExistence type="predicted"/>
<organism evidence="1 2">
    <name type="scientific">Cronartium quercuum f. sp. fusiforme G11</name>
    <dbReference type="NCBI Taxonomy" id="708437"/>
    <lineage>
        <taxon>Eukaryota</taxon>
        <taxon>Fungi</taxon>
        <taxon>Dikarya</taxon>
        <taxon>Basidiomycota</taxon>
        <taxon>Pucciniomycotina</taxon>
        <taxon>Pucciniomycetes</taxon>
        <taxon>Pucciniales</taxon>
        <taxon>Coleosporiaceae</taxon>
        <taxon>Cronartium</taxon>
    </lineage>
</organism>
<keyword evidence="2" id="KW-1185">Reference proteome</keyword>
<dbReference type="AlphaFoldDB" id="A0A9P6NQR2"/>
<dbReference type="Proteomes" id="UP000886653">
    <property type="component" value="Unassembled WGS sequence"/>
</dbReference>
<reference evidence="1" key="1">
    <citation type="submission" date="2013-11" db="EMBL/GenBank/DDBJ databases">
        <title>Genome sequence of the fusiform rust pathogen reveals effectors for host alternation and coevolution with pine.</title>
        <authorList>
            <consortium name="DOE Joint Genome Institute"/>
            <person name="Smith K."/>
            <person name="Pendleton A."/>
            <person name="Kubisiak T."/>
            <person name="Anderson C."/>
            <person name="Salamov A."/>
            <person name="Aerts A."/>
            <person name="Riley R."/>
            <person name="Clum A."/>
            <person name="Lindquist E."/>
            <person name="Ence D."/>
            <person name="Campbell M."/>
            <person name="Kronenberg Z."/>
            <person name="Feau N."/>
            <person name="Dhillon B."/>
            <person name="Hamelin R."/>
            <person name="Burleigh J."/>
            <person name="Smith J."/>
            <person name="Yandell M."/>
            <person name="Nelson C."/>
            <person name="Grigoriev I."/>
            <person name="Davis J."/>
        </authorList>
    </citation>
    <scope>NUCLEOTIDE SEQUENCE</scope>
    <source>
        <strain evidence="1">G11</strain>
    </source>
</reference>
<feature type="non-terminal residue" evidence="1">
    <location>
        <position position="51"/>
    </location>
</feature>
<evidence type="ECO:0000313" key="2">
    <source>
        <dbReference type="Proteomes" id="UP000886653"/>
    </source>
</evidence>
<dbReference type="OrthoDB" id="1750432at2759"/>
<evidence type="ECO:0000313" key="1">
    <source>
        <dbReference type="EMBL" id="KAG0150299.1"/>
    </source>
</evidence>
<sequence>SVKARALVDPGSEGDFIDNTFTTTHKLSLEPCPFPLVCKGFDGTPSPHGPI</sequence>
<comment type="caution">
    <text evidence="1">The sequence shown here is derived from an EMBL/GenBank/DDBJ whole genome shotgun (WGS) entry which is preliminary data.</text>
</comment>
<name>A0A9P6NQR2_9BASI</name>
<accession>A0A9P6NQR2</accession>
<feature type="non-terminal residue" evidence="1">
    <location>
        <position position="1"/>
    </location>
</feature>